<accession>A0ABR4JX24</accession>
<protein>
    <submittedName>
        <fullName evidence="7">Major facilitator superfamily domain-containing protein</fullName>
    </submittedName>
</protein>
<dbReference type="InterPro" id="IPR036259">
    <property type="entry name" value="MFS_trans_sf"/>
</dbReference>
<comment type="caution">
    <text evidence="7">The sequence shown here is derived from an EMBL/GenBank/DDBJ whole genome shotgun (WGS) entry which is preliminary data.</text>
</comment>
<feature type="transmembrane region" description="Helical" evidence="5">
    <location>
        <begin position="67"/>
        <end position="85"/>
    </location>
</feature>
<proteinExistence type="predicted"/>
<dbReference type="EMBL" id="JBFXLR010000041">
    <property type="protein sequence ID" value="KAL2844391.1"/>
    <property type="molecule type" value="Genomic_DNA"/>
</dbReference>
<keyword evidence="2 5" id="KW-0812">Transmembrane</keyword>
<feature type="transmembrane region" description="Helical" evidence="5">
    <location>
        <begin position="97"/>
        <end position="116"/>
    </location>
</feature>
<evidence type="ECO:0000256" key="2">
    <source>
        <dbReference type="ARBA" id="ARBA00022692"/>
    </source>
</evidence>
<dbReference type="InterPro" id="IPR020846">
    <property type="entry name" value="MFS_dom"/>
</dbReference>
<keyword evidence="3 5" id="KW-1133">Transmembrane helix</keyword>
<name>A0ABR4JX24_9EURO</name>
<dbReference type="InterPro" id="IPR011701">
    <property type="entry name" value="MFS"/>
</dbReference>
<dbReference type="SUPFAM" id="SSF103473">
    <property type="entry name" value="MFS general substrate transporter"/>
    <property type="match status" value="1"/>
</dbReference>
<keyword evidence="8" id="KW-1185">Reference proteome</keyword>
<evidence type="ECO:0000313" key="7">
    <source>
        <dbReference type="EMBL" id="KAL2844391.1"/>
    </source>
</evidence>
<evidence type="ECO:0000256" key="5">
    <source>
        <dbReference type="SAM" id="Phobius"/>
    </source>
</evidence>
<feature type="transmembrane region" description="Helical" evidence="5">
    <location>
        <begin position="122"/>
        <end position="143"/>
    </location>
</feature>
<feature type="transmembrane region" description="Helical" evidence="5">
    <location>
        <begin position="29"/>
        <end position="55"/>
    </location>
</feature>
<dbReference type="Gene3D" id="1.20.1720.10">
    <property type="entry name" value="Multidrug resistance protein D"/>
    <property type="match status" value="1"/>
</dbReference>
<reference evidence="7 8" key="1">
    <citation type="submission" date="2024-07" db="EMBL/GenBank/DDBJ databases">
        <title>Section-level genome sequencing and comparative genomics of Aspergillus sections Usti and Cavernicolus.</title>
        <authorList>
            <consortium name="Lawrence Berkeley National Laboratory"/>
            <person name="Nybo J.L."/>
            <person name="Vesth T.C."/>
            <person name="Theobald S."/>
            <person name="Frisvad J.C."/>
            <person name="Larsen T.O."/>
            <person name="Kjaerboelling I."/>
            <person name="Rothschild-Mancinelli K."/>
            <person name="Lyhne E.K."/>
            <person name="Kogle M.E."/>
            <person name="Barry K."/>
            <person name="Clum A."/>
            <person name="Na H."/>
            <person name="Ledsgaard L."/>
            <person name="Lin J."/>
            <person name="Lipzen A."/>
            <person name="Kuo A."/>
            <person name="Riley R."/>
            <person name="Mondo S."/>
            <person name="LaButti K."/>
            <person name="Haridas S."/>
            <person name="Pangalinan J."/>
            <person name="Salamov A.A."/>
            <person name="Simmons B.A."/>
            <person name="Magnuson J.K."/>
            <person name="Chen J."/>
            <person name="Drula E."/>
            <person name="Henrissat B."/>
            <person name="Wiebenga A."/>
            <person name="Lubbers R.J."/>
            <person name="Gomes A.C."/>
            <person name="Macurrencykelacurrency M.R."/>
            <person name="Stajich J."/>
            <person name="Grigoriev I.V."/>
            <person name="Mortensen U.H."/>
            <person name="De vries R.P."/>
            <person name="Baker S.E."/>
            <person name="Andersen M.R."/>
        </authorList>
    </citation>
    <scope>NUCLEOTIDE SEQUENCE [LARGE SCALE GENOMIC DNA]</scope>
    <source>
        <strain evidence="7 8">CBS 756.74</strain>
    </source>
</reference>
<evidence type="ECO:0000259" key="6">
    <source>
        <dbReference type="PROSITE" id="PS50850"/>
    </source>
</evidence>
<gene>
    <name evidence="7" type="ORF">BJX68DRAFT_269622</name>
</gene>
<evidence type="ECO:0000256" key="4">
    <source>
        <dbReference type="ARBA" id="ARBA00023136"/>
    </source>
</evidence>
<dbReference type="Proteomes" id="UP001610444">
    <property type="component" value="Unassembled WGS sequence"/>
</dbReference>
<dbReference type="PROSITE" id="PS50850">
    <property type="entry name" value="MFS"/>
    <property type="match status" value="1"/>
</dbReference>
<evidence type="ECO:0000256" key="3">
    <source>
        <dbReference type="ARBA" id="ARBA00022989"/>
    </source>
</evidence>
<sequence>MQPLDSHQESHDSNLLEDQAQYPDRLYKILLGILALVAIQFLQGLDSTIVSTAIPKITDQFHALGDIGWYPSSFMLTFCAFQLIWGKLYTFYTAKWTYLVGLFLFELRSLVCAVAPSSTTFIVGRAIAGLGAGGTGAGSLLLVTHLLPPPRRPTLIGVLCATFGFGAAIGPLLGGAFTDNATLTWRWCFYINLDLDSCCNHQTGLDALACNSDCPIRTELLVWPRCNHYTIGRGLHGLIAVN</sequence>
<evidence type="ECO:0000313" key="8">
    <source>
        <dbReference type="Proteomes" id="UP001610444"/>
    </source>
</evidence>
<comment type="subcellular location">
    <subcellularLocation>
        <location evidence="1">Membrane</location>
        <topology evidence="1">Multi-pass membrane protein</topology>
    </subcellularLocation>
</comment>
<dbReference type="PANTHER" id="PTHR23501:SF199">
    <property type="entry name" value="MFS EFFLUX TRANSPORTER INPD-RELATED"/>
    <property type="match status" value="1"/>
</dbReference>
<dbReference type="RefSeq" id="XP_070896086.1">
    <property type="nucleotide sequence ID" value="XM_071046397.1"/>
</dbReference>
<feature type="domain" description="Major facilitator superfamily (MFS) profile" evidence="6">
    <location>
        <begin position="32"/>
        <end position="242"/>
    </location>
</feature>
<dbReference type="GeneID" id="98161561"/>
<dbReference type="PANTHER" id="PTHR23501">
    <property type="entry name" value="MAJOR FACILITATOR SUPERFAMILY"/>
    <property type="match status" value="1"/>
</dbReference>
<feature type="transmembrane region" description="Helical" evidence="5">
    <location>
        <begin position="155"/>
        <end position="177"/>
    </location>
</feature>
<dbReference type="Pfam" id="PF07690">
    <property type="entry name" value="MFS_1"/>
    <property type="match status" value="1"/>
</dbReference>
<evidence type="ECO:0000256" key="1">
    <source>
        <dbReference type="ARBA" id="ARBA00004141"/>
    </source>
</evidence>
<keyword evidence="4 5" id="KW-0472">Membrane</keyword>
<organism evidence="7 8">
    <name type="scientific">Aspergillus pseudodeflectus</name>
    <dbReference type="NCBI Taxonomy" id="176178"/>
    <lineage>
        <taxon>Eukaryota</taxon>
        <taxon>Fungi</taxon>
        <taxon>Dikarya</taxon>
        <taxon>Ascomycota</taxon>
        <taxon>Pezizomycotina</taxon>
        <taxon>Eurotiomycetes</taxon>
        <taxon>Eurotiomycetidae</taxon>
        <taxon>Eurotiales</taxon>
        <taxon>Aspergillaceae</taxon>
        <taxon>Aspergillus</taxon>
        <taxon>Aspergillus subgen. Nidulantes</taxon>
    </lineage>
</organism>